<accession>A0A8S1XZE9</accession>
<protein>
    <submittedName>
        <fullName evidence="1">Uncharacterized protein</fullName>
    </submittedName>
</protein>
<gene>
    <name evidence="1" type="ORF">POCTA_138.1.T1340003</name>
</gene>
<dbReference type="AlphaFoldDB" id="A0A8S1XZE9"/>
<comment type="caution">
    <text evidence="1">The sequence shown here is derived from an EMBL/GenBank/DDBJ whole genome shotgun (WGS) entry which is preliminary data.</text>
</comment>
<reference evidence="1" key="1">
    <citation type="submission" date="2021-01" db="EMBL/GenBank/DDBJ databases">
        <authorList>
            <consortium name="Genoscope - CEA"/>
            <person name="William W."/>
        </authorList>
    </citation>
    <scope>NUCLEOTIDE SEQUENCE</scope>
</reference>
<dbReference type="EMBL" id="CAJJDP010000135">
    <property type="protein sequence ID" value="CAD8204844.1"/>
    <property type="molecule type" value="Genomic_DNA"/>
</dbReference>
<evidence type="ECO:0000313" key="2">
    <source>
        <dbReference type="Proteomes" id="UP000683925"/>
    </source>
</evidence>
<keyword evidence="2" id="KW-1185">Reference proteome</keyword>
<organism evidence="1 2">
    <name type="scientific">Paramecium octaurelia</name>
    <dbReference type="NCBI Taxonomy" id="43137"/>
    <lineage>
        <taxon>Eukaryota</taxon>
        <taxon>Sar</taxon>
        <taxon>Alveolata</taxon>
        <taxon>Ciliophora</taxon>
        <taxon>Intramacronucleata</taxon>
        <taxon>Oligohymenophorea</taxon>
        <taxon>Peniculida</taxon>
        <taxon>Parameciidae</taxon>
        <taxon>Paramecium</taxon>
    </lineage>
</organism>
<proteinExistence type="predicted"/>
<evidence type="ECO:0000313" key="1">
    <source>
        <dbReference type="EMBL" id="CAD8204844.1"/>
    </source>
</evidence>
<dbReference type="Proteomes" id="UP000683925">
    <property type="component" value="Unassembled WGS sequence"/>
</dbReference>
<name>A0A8S1XZE9_PAROT</name>
<sequence>MNQKDENSIDEIADQNDLVWLYNQALKPKKFDQILLKFTNIQIRFYPFNQEKELTEKQVSTTTIPSSTKNIKISMRIRRQQQQLIILKKKILDTFTQIFYLNVEIHSFVGSCLKIEIYEFEPYMDHFKERDKDAYQQVIENVLKNVQQKGKMNNNASQWVHILNYFRFSHQIEMKTSLKSFKENCMGLLLLNYPRRKPKKIYSYLCFIQRMKGEFFNQNQGAK</sequence>